<evidence type="ECO:0000313" key="2">
    <source>
        <dbReference type="EMBL" id="KAJ8356025.1"/>
    </source>
</evidence>
<sequence>MSSPLLWLHLFITSQSEKHLAWPPVDPGKGRREFHRRACLSRTPGERGTLDFDGRPRAPTVRLKYPPPPPRAKRTPGSIRDEDANTERGGTAQAIRAGMILSLREDVLIPFGRPLEVAGSMRSATLESIHHVAQMLAALLNLGRPLAGNIITLPLCSQTQNIR</sequence>
<gene>
    <name evidence="2" type="ORF">SKAU_G00188190</name>
</gene>
<evidence type="ECO:0000256" key="1">
    <source>
        <dbReference type="SAM" id="MobiDB-lite"/>
    </source>
</evidence>
<protein>
    <submittedName>
        <fullName evidence="2">Uncharacterized protein</fullName>
    </submittedName>
</protein>
<accession>A0A9Q1FCX8</accession>
<reference evidence="2" key="1">
    <citation type="journal article" date="2023" name="Science">
        <title>Genome structures resolve the early diversification of teleost fishes.</title>
        <authorList>
            <person name="Parey E."/>
            <person name="Louis A."/>
            <person name="Montfort J."/>
            <person name="Bouchez O."/>
            <person name="Roques C."/>
            <person name="Iampietro C."/>
            <person name="Lluch J."/>
            <person name="Castinel A."/>
            <person name="Donnadieu C."/>
            <person name="Desvignes T."/>
            <person name="Floi Bucao C."/>
            <person name="Jouanno E."/>
            <person name="Wen M."/>
            <person name="Mejri S."/>
            <person name="Dirks R."/>
            <person name="Jansen H."/>
            <person name="Henkel C."/>
            <person name="Chen W.J."/>
            <person name="Zahm M."/>
            <person name="Cabau C."/>
            <person name="Klopp C."/>
            <person name="Thompson A.W."/>
            <person name="Robinson-Rechavi M."/>
            <person name="Braasch I."/>
            <person name="Lecointre G."/>
            <person name="Bobe J."/>
            <person name="Postlethwait J.H."/>
            <person name="Berthelot C."/>
            <person name="Roest Crollius H."/>
            <person name="Guiguen Y."/>
        </authorList>
    </citation>
    <scope>NUCLEOTIDE SEQUENCE</scope>
    <source>
        <strain evidence="2">WJC10195</strain>
    </source>
</reference>
<feature type="region of interest" description="Disordered" evidence="1">
    <location>
        <begin position="43"/>
        <end position="88"/>
    </location>
</feature>
<dbReference type="EMBL" id="JAINUF010000006">
    <property type="protein sequence ID" value="KAJ8356025.1"/>
    <property type="molecule type" value="Genomic_DNA"/>
</dbReference>
<organism evidence="2 3">
    <name type="scientific">Synaphobranchus kaupii</name>
    <name type="common">Kaup's arrowtooth eel</name>
    <dbReference type="NCBI Taxonomy" id="118154"/>
    <lineage>
        <taxon>Eukaryota</taxon>
        <taxon>Metazoa</taxon>
        <taxon>Chordata</taxon>
        <taxon>Craniata</taxon>
        <taxon>Vertebrata</taxon>
        <taxon>Euteleostomi</taxon>
        <taxon>Actinopterygii</taxon>
        <taxon>Neopterygii</taxon>
        <taxon>Teleostei</taxon>
        <taxon>Anguilliformes</taxon>
        <taxon>Synaphobranchidae</taxon>
        <taxon>Synaphobranchus</taxon>
    </lineage>
</organism>
<comment type="caution">
    <text evidence="2">The sequence shown here is derived from an EMBL/GenBank/DDBJ whole genome shotgun (WGS) entry which is preliminary data.</text>
</comment>
<dbReference type="Proteomes" id="UP001152622">
    <property type="component" value="Chromosome 6"/>
</dbReference>
<keyword evidence="3" id="KW-1185">Reference proteome</keyword>
<name>A0A9Q1FCX8_SYNKA</name>
<dbReference type="AlphaFoldDB" id="A0A9Q1FCX8"/>
<evidence type="ECO:0000313" key="3">
    <source>
        <dbReference type="Proteomes" id="UP001152622"/>
    </source>
</evidence>
<feature type="compositionally biased region" description="Basic and acidic residues" evidence="1">
    <location>
        <begin position="44"/>
        <end position="56"/>
    </location>
</feature>
<proteinExistence type="predicted"/>